<dbReference type="Proteomes" id="UP001177003">
    <property type="component" value="Chromosome 8"/>
</dbReference>
<reference evidence="2" key="1">
    <citation type="submission" date="2023-04" db="EMBL/GenBank/DDBJ databases">
        <authorList>
            <person name="Vijverberg K."/>
            <person name="Xiong W."/>
            <person name="Schranz E."/>
        </authorList>
    </citation>
    <scope>NUCLEOTIDE SEQUENCE</scope>
</reference>
<protein>
    <submittedName>
        <fullName evidence="2">Uncharacterized protein</fullName>
    </submittedName>
</protein>
<dbReference type="PANTHER" id="PTHR43991:SF21">
    <property type="entry name" value="GAMYB-BINDING PROTEIN"/>
    <property type="match status" value="1"/>
</dbReference>
<dbReference type="EMBL" id="OX465084">
    <property type="protein sequence ID" value="CAI9299743.1"/>
    <property type="molecule type" value="Genomic_DNA"/>
</dbReference>
<keyword evidence="3" id="KW-1185">Reference proteome</keyword>
<evidence type="ECO:0000313" key="3">
    <source>
        <dbReference type="Proteomes" id="UP001177003"/>
    </source>
</evidence>
<feature type="region of interest" description="Disordered" evidence="1">
    <location>
        <begin position="158"/>
        <end position="183"/>
    </location>
</feature>
<sequence>MFLIRNANRRPKLRNLVWATSKHDVYLMPNYSIMHWSSLSQSLTEILNFYRHVAGTGVFVNKMRLMVVFFTSTSSIRSTTLWKSNQHIFYTSKPRKSRTKCSSQLIKTLVLLLLSVKVYAERKQNSSSKQEETSGGTHEISAQEKLLIEQPELLQQSGDDFSPSALPPKTRKRHQISISVPYSHSKSNKKKRIIEICLSITTPDLETTEDKTAYNRNKYKKKHVDQKHSVKGRRRSSVERRQSIVYCCKEWKYYHEQWIRDVVLNDNKKTIPKDKKTTKPQKKKKKITTMNN</sequence>
<feature type="compositionally biased region" description="Basic residues" evidence="1">
    <location>
        <begin position="278"/>
        <end position="292"/>
    </location>
</feature>
<accession>A0AA36EL09</accession>
<evidence type="ECO:0000313" key="2">
    <source>
        <dbReference type="EMBL" id="CAI9299743.1"/>
    </source>
</evidence>
<evidence type="ECO:0000256" key="1">
    <source>
        <dbReference type="SAM" id="MobiDB-lite"/>
    </source>
</evidence>
<gene>
    <name evidence="2" type="ORF">LSALG_LOCUS38433</name>
</gene>
<dbReference type="AlphaFoldDB" id="A0AA36EL09"/>
<name>A0AA36EL09_LACSI</name>
<dbReference type="PANTHER" id="PTHR43991">
    <property type="entry name" value="WD REPEAT PROTEIN (AFU_ORTHOLOGUE AFUA_8G05640)-RELATED"/>
    <property type="match status" value="1"/>
</dbReference>
<feature type="region of interest" description="Disordered" evidence="1">
    <location>
        <begin position="270"/>
        <end position="292"/>
    </location>
</feature>
<proteinExistence type="predicted"/>
<organism evidence="2 3">
    <name type="scientific">Lactuca saligna</name>
    <name type="common">Willowleaf lettuce</name>
    <dbReference type="NCBI Taxonomy" id="75948"/>
    <lineage>
        <taxon>Eukaryota</taxon>
        <taxon>Viridiplantae</taxon>
        <taxon>Streptophyta</taxon>
        <taxon>Embryophyta</taxon>
        <taxon>Tracheophyta</taxon>
        <taxon>Spermatophyta</taxon>
        <taxon>Magnoliopsida</taxon>
        <taxon>eudicotyledons</taxon>
        <taxon>Gunneridae</taxon>
        <taxon>Pentapetalae</taxon>
        <taxon>asterids</taxon>
        <taxon>campanulids</taxon>
        <taxon>Asterales</taxon>
        <taxon>Asteraceae</taxon>
        <taxon>Cichorioideae</taxon>
        <taxon>Cichorieae</taxon>
        <taxon>Lactucinae</taxon>
        <taxon>Lactuca</taxon>
    </lineage>
</organism>